<evidence type="ECO:0000313" key="2">
    <source>
        <dbReference type="Proteomes" id="UP000630887"/>
    </source>
</evidence>
<gene>
    <name evidence="1" type="ORF">Cco03nite_47020</name>
</gene>
<dbReference type="EMBL" id="BONI01000041">
    <property type="protein sequence ID" value="GIG08002.1"/>
    <property type="molecule type" value="Genomic_DNA"/>
</dbReference>
<accession>A0A8J3KX91</accession>
<protein>
    <submittedName>
        <fullName evidence="1">Uncharacterized protein</fullName>
    </submittedName>
</protein>
<reference evidence="1 2" key="1">
    <citation type="submission" date="2021-01" db="EMBL/GenBank/DDBJ databases">
        <title>Whole genome shotgun sequence of Catellatospora coxensis NBRC 107359.</title>
        <authorList>
            <person name="Komaki H."/>
            <person name="Tamura T."/>
        </authorList>
    </citation>
    <scope>NUCLEOTIDE SEQUENCE [LARGE SCALE GENOMIC DNA]</scope>
    <source>
        <strain evidence="1 2">NBRC 107359</strain>
    </source>
</reference>
<comment type="caution">
    <text evidence="1">The sequence shown here is derived from an EMBL/GenBank/DDBJ whole genome shotgun (WGS) entry which is preliminary data.</text>
</comment>
<name>A0A8J3KX91_9ACTN</name>
<sequence>MDRRGREQQSRPAAFAHVDETFLTWACGHYAEHRAAIGTEVELARLRAVLPVGGPVLPRSSARLHESEAWLTMTGHPGG</sequence>
<evidence type="ECO:0000313" key="1">
    <source>
        <dbReference type="EMBL" id="GIG08002.1"/>
    </source>
</evidence>
<dbReference type="Proteomes" id="UP000630887">
    <property type="component" value="Unassembled WGS sequence"/>
</dbReference>
<dbReference type="AlphaFoldDB" id="A0A8J3KX91"/>
<keyword evidence="2" id="KW-1185">Reference proteome</keyword>
<proteinExistence type="predicted"/>
<organism evidence="1 2">
    <name type="scientific">Catellatospora coxensis</name>
    <dbReference type="NCBI Taxonomy" id="310354"/>
    <lineage>
        <taxon>Bacteria</taxon>
        <taxon>Bacillati</taxon>
        <taxon>Actinomycetota</taxon>
        <taxon>Actinomycetes</taxon>
        <taxon>Micromonosporales</taxon>
        <taxon>Micromonosporaceae</taxon>
        <taxon>Catellatospora</taxon>
    </lineage>
</organism>